<feature type="transmembrane region" description="Helical" evidence="8">
    <location>
        <begin position="98"/>
        <end position="118"/>
    </location>
</feature>
<dbReference type="GO" id="GO:0016763">
    <property type="term" value="F:pentosyltransferase activity"/>
    <property type="evidence" value="ECO:0007669"/>
    <property type="project" value="TreeGrafter"/>
</dbReference>
<dbReference type="InterPro" id="IPR050297">
    <property type="entry name" value="LipidA_mod_glycosyltrf_83"/>
</dbReference>
<evidence type="ECO:0000313" key="11">
    <source>
        <dbReference type="Proteomes" id="UP000231276"/>
    </source>
</evidence>
<evidence type="ECO:0000256" key="3">
    <source>
        <dbReference type="ARBA" id="ARBA00022676"/>
    </source>
</evidence>
<evidence type="ECO:0000256" key="7">
    <source>
        <dbReference type="ARBA" id="ARBA00023136"/>
    </source>
</evidence>
<evidence type="ECO:0000256" key="2">
    <source>
        <dbReference type="ARBA" id="ARBA00022475"/>
    </source>
</evidence>
<dbReference type="PANTHER" id="PTHR33908:SF11">
    <property type="entry name" value="MEMBRANE PROTEIN"/>
    <property type="match status" value="1"/>
</dbReference>
<feature type="transmembrane region" description="Helical" evidence="8">
    <location>
        <begin position="422"/>
        <end position="440"/>
    </location>
</feature>
<organism evidence="10 11">
    <name type="scientific">Candidatus Campbellbacteria bacterium CG22_combo_CG10-13_8_21_14_all_43_18</name>
    <dbReference type="NCBI Taxonomy" id="1974530"/>
    <lineage>
        <taxon>Bacteria</taxon>
        <taxon>Candidatus Campbelliibacteriota</taxon>
    </lineage>
</organism>
<comment type="subcellular location">
    <subcellularLocation>
        <location evidence="1">Cell membrane</location>
        <topology evidence="1">Multi-pass membrane protein</topology>
    </subcellularLocation>
</comment>
<evidence type="ECO:0000313" key="10">
    <source>
        <dbReference type="EMBL" id="PIP86435.1"/>
    </source>
</evidence>
<evidence type="ECO:0000256" key="8">
    <source>
        <dbReference type="SAM" id="Phobius"/>
    </source>
</evidence>
<dbReference type="InterPro" id="IPR038731">
    <property type="entry name" value="RgtA/B/C-like"/>
</dbReference>
<feature type="transmembrane region" description="Helical" evidence="8">
    <location>
        <begin position="334"/>
        <end position="357"/>
    </location>
</feature>
<proteinExistence type="predicted"/>
<reference evidence="10 11" key="1">
    <citation type="submission" date="2017-09" db="EMBL/GenBank/DDBJ databases">
        <title>Depth-based differentiation of microbial function through sediment-hosted aquifers and enrichment of novel symbionts in the deep terrestrial subsurface.</title>
        <authorList>
            <person name="Probst A.J."/>
            <person name="Ladd B."/>
            <person name="Jarett J.K."/>
            <person name="Geller-Mcgrath D.E."/>
            <person name="Sieber C.M."/>
            <person name="Emerson J.B."/>
            <person name="Anantharaman K."/>
            <person name="Thomas B.C."/>
            <person name="Malmstrom R."/>
            <person name="Stieglmeier M."/>
            <person name="Klingl A."/>
            <person name="Woyke T."/>
            <person name="Ryan C.M."/>
            <person name="Banfield J.F."/>
        </authorList>
    </citation>
    <scope>NUCLEOTIDE SEQUENCE [LARGE SCALE GENOMIC DNA]</scope>
    <source>
        <strain evidence="10">CG22_combo_CG10-13_8_21_14_all_43_18</strain>
    </source>
</reference>
<feature type="transmembrane region" description="Helical" evidence="8">
    <location>
        <begin position="369"/>
        <end position="386"/>
    </location>
</feature>
<evidence type="ECO:0000256" key="4">
    <source>
        <dbReference type="ARBA" id="ARBA00022679"/>
    </source>
</evidence>
<feature type="transmembrane region" description="Helical" evidence="8">
    <location>
        <begin position="192"/>
        <end position="210"/>
    </location>
</feature>
<dbReference type="EMBL" id="PCTS01000029">
    <property type="protein sequence ID" value="PIP86435.1"/>
    <property type="molecule type" value="Genomic_DNA"/>
</dbReference>
<dbReference type="Pfam" id="PF13231">
    <property type="entry name" value="PMT_2"/>
    <property type="match status" value="1"/>
</dbReference>
<feature type="transmembrane region" description="Helical" evidence="8">
    <location>
        <begin position="130"/>
        <end position="149"/>
    </location>
</feature>
<keyword evidence="7 8" id="KW-0472">Membrane</keyword>
<feature type="transmembrane region" description="Helical" evidence="8">
    <location>
        <begin position="217"/>
        <end position="233"/>
    </location>
</feature>
<protein>
    <recommendedName>
        <fullName evidence="9">Glycosyltransferase RgtA/B/C/D-like domain-containing protein</fullName>
    </recommendedName>
</protein>
<dbReference type="AlphaFoldDB" id="A0A2H0DW88"/>
<dbReference type="GO" id="GO:0005886">
    <property type="term" value="C:plasma membrane"/>
    <property type="evidence" value="ECO:0007669"/>
    <property type="project" value="UniProtKB-SubCell"/>
</dbReference>
<sequence>MNFELDKKTSSKFSKHLMILLVVVFILNLSYSFFYRIEPAVDANAYDDIAWNFAQGIGYLEDASLEGAPELDNAVARVGPGFEFFLAAIYKLFGHHLWLIWIFHAFFRVLTVLFIFLISKQLFSKYGEEIGLAAGFLFGLSPDLILLQAMLMTETLGLFLLTLSIWLALRLIDTPRLINAFFLGSSLAFATWTRPTTLLIWIIMLGVLLWKRYYKETALLFVTTVIIMTPWTIRNFHIYNHFVPTSATGGYDLWIGNNPDAVGGFEKTPEQQRIRDTLHIIELETYGFHKYFEFIKKEPLKFVELQFRKTTMYFSGIRPTGWWSFLKNKPIDQAITLGASGLWTGVLLLFGLSGLWIFFRRKTDLKSRLFLAFALLQPISVIPVIVESRYRYPFFPFLALFSAMFLVWWWKEKEIRTYLKKVLLSVLGILIIMTGIDFLYNKEDIFNRINKFM</sequence>
<keyword evidence="3" id="KW-0328">Glycosyltransferase</keyword>
<evidence type="ECO:0000256" key="1">
    <source>
        <dbReference type="ARBA" id="ARBA00004651"/>
    </source>
</evidence>
<name>A0A2H0DW88_9BACT</name>
<comment type="caution">
    <text evidence="10">The sequence shown here is derived from an EMBL/GenBank/DDBJ whole genome shotgun (WGS) entry which is preliminary data.</text>
</comment>
<keyword evidence="2" id="KW-1003">Cell membrane</keyword>
<dbReference type="PANTHER" id="PTHR33908">
    <property type="entry name" value="MANNOSYLTRANSFERASE YKCB-RELATED"/>
    <property type="match status" value="1"/>
</dbReference>
<dbReference type="GO" id="GO:0009103">
    <property type="term" value="P:lipopolysaccharide biosynthetic process"/>
    <property type="evidence" value="ECO:0007669"/>
    <property type="project" value="UniProtKB-ARBA"/>
</dbReference>
<accession>A0A2H0DW88</accession>
<feature type="transmembrane region" description="Helical" evidence="8">
    <location>
        <begin position="17"/>
        <end position="37"/>
    </location>
</feature>
<keyword evidence="6 8" id="KW-1133">Transmembrane helix</keyword>
<evidence type="ECO:0000259" key="9">
    <source>
        <dbReference type="Pfam" id="PF13231"/>
    </source>
</evidence>
<evidence type="ECO:0000256" key="6">
    <source>
        <dbReference type="ARBA" id="ARBA00022989"/>
    </source>
</evidence>
<feature type="transmembrane region" description="Helical" evidence="8">
    <location>
        <begin position="392"/>
        <end position="410"/>
    </location>
</feature>
<dbReference type="Proteomes" id="UP000231276">
    <property type="component" value="Unassembled WGS sequence"/>
</dbReference>
<evidence type="ECO:0000256" key="5">
    <source>
        <dbReference type="ARBA" id="ARBA00022692"/>
    </source>
</evidence>
<keyword evidence="5 8" id="KW-0812">Transmembrane</keyword>
<gene>
    <name evidence="10" type="ORF">COW82_02145</name>
</gene>
<keyword evidence="4" id="KW-0808">Transferase</keyword>
<feature type="domain" description="Glycosyltransferase RgtA/B/C/D-like" evidence="9">
    <location>
        <begin position="79"/>
        <end position="228"/>
    </location>
</feature>